<comment type="similarity">
    <text evidence="2">Belongs to the class-I pyridoxal-phosphate-dependent aminotransferase family.</text>
</comment>
<dbReference type="GO" id="GO:0005737">
    <property type="term" value="C:cytoplasm"/>
    <property type="evidence" value="ECO:0007669"/>
    <property type="project" value="TreeGrafter"/>
</dbReference>
<dbReference type="InterPro" id="IPR015424">
    <property type="entry name" value="PyrdxlP-dep_Trfase"/>
</dbReference>
<dbReference type="InterPro" id="IPR015422">
    <property type="entry name" value="PyrdxlP-dep_Trfase_small"/>
</dbReference>
<evidence type="ECO:0000256" key="6">
    <source>
        <dbReference type="SAM" id="SignalP"/>
    </source>
</evidence>
<evidence type="ECO:0000256" key="5">
    <source>
        <dbReference type="ARBA" id="ARBA00022898"/>
    </source>
</evidence>
<dbReference type="FunFam" id="3.40.640.10:FF:000024">
    <property type="entry name" value="Kynurenine--oxoglutarate transaminase 3"/>
    <property type="match status" value="1"/>
</dbReference>
<dbReference type="AlphaFoldDB" id="A0AB34JGI8"/>
<dbReference type="InterPro" id="IPR015421">
    <property type="entry name" value="PyrdxlP-dep_Trfase_major"/>
</dbReference>
<feature type="signal peptide" evidence="6">
    <location>
        <begin position="1"/>
        <end position="20"/>
    </location>
</feature>
<feature type="domain" description="Aminotransferase class I/classII large" evidence="7">
    <location>
        <begin position="80"/>
        <end position="456"/>
    </location>
</feature>
<comment type="caution">
    <text evidence="8">The sequence shown here is derived from an EMBL/GenBank/DDBJ whole genome shotgun (WGS) entry which is preliminary data.</text>
</comment>
<dbReference type="GO" id="GO:0016212">
    <property type="term" value="F:kynurenine-oxoglutarate transaminase activity"/>
    <property type="evidence" value="ECO:0007669"/>
    <property type="project" value="TreeGrafter"/>
</dbReference>
<proteinExistence type="inferred from homology"/>
<keyword evidence="9" id="KW-1185">Reference proteome</keyword>
<dbReference type="PANTHER" id="PTHR43807">
    <property type="entry name" value="FI04487P"/>
    <property type="match status" value="1"/>
</dbReference>
<dbReference type="Pfam" id="PF00155">
    <property type="entry name" value="Aminotran_1_2"/>
    <property type="match status" value="1"/>
</dbReference>
<evidence type="ECO:0000313" key="9">
    <source>
        <dbReference type="Proteomes" id="UP001515480"/>
    </source>
</evidence>
<dbReference type="Gene3D" id="3.90.1150.10">
    <property type="entry name" value="Aspartate Aminotransferase, domain 1"/>
    <property type="match status" value="1"/>
</dbReference>
<dbReference type="GO" id="GO:0030170">
    <property type="term" value="F:pyridoxal phosphate binding"/>
    <property type="evidence" value="ECO:0007669"/>
    <property type="project" value="InterPro"/>
</dbReference>
<evidence type="ECO:0000256" key="1">
    <source>
        <dbReference type="ARBA" id="ARBA00001933"/>
    </source>
</evidence>
<dbReference type="SUPFAM" id="SSF53383">
    <property type="entry name" value="PLP-dependent transferases"/>
    <property type="match status" value="1"/>
</dbReference>
<dbReference type="CDD" id="cd00609">
    <property type="entry name" value="AAT_like"/>
    <property type="match status" value="1"/>
</dbReference>
<evidence type="ECO:0000256" key="3">
    <source>
        <dbReference type="ARBA" id="ARBA00022576"/>
    </source>
</evidence>
<dbReference type="PANTHER" id="PTHR43807:SF20">
    <property type="entry name" value="FI04487P"/>
    <property type="match status" value="1"/>
</dbReference>
<organism evidence="8 9">
    <name type="scientific">Prymnesium parvum</name>
    <name type="common">Toxic golden alga</name>
    <dbReference type="NCBI Taxonomy" id="97485"/>
    <lineage>
        <taxon>Eukaryota</taxon>
        <taxon>Haptista</taxon>
        <taxon>Haptophyta</taxon>
        <taxon>Prymnesiophyceae</taxon>
        <taxon>Prymnesiales</taxon>
        <taxon>Prymnesiaceae</taxon>
        <taxon>Prymnesium</taxon>
    </lineage>
</organism>
<reference evidence="8 9" key="1">
    <citation type="journal article" date="2024" name="Science">
        <title>Giant polyketide synthase enzymes in the biosynthesis of giant marine polyether toxins.</title>
        <authorList>
            <person name="Fallon T.R."/>
            <person name="Shende V.V."/>
            <person name="Wierzbicki I.H."/>
            <person name="Pendleton A.L."/>
            <person name="Watervoot N.F."/>
            <person name="Auber R.P."/>
            <person name="Gonzalez D.J."/>
            <person name="Wisecaver J.H."/>
            <person name="Moore B.S."/>
        </authorList>
    </citation>
    <scope>NUCLEOTIDE SEQUENCE [LARGE SCALE GENOMIC DNA]</scope>
    <source>
        <strain evidence="8 9">12B1</strain>
    </source>
</reference>
<evidence type="ECO:0000256" key="2">
    <source>
        <dbReference type="ARBA" id="ARBA00007441"/>
    </source>
</evidence>
<keyword evidence="4" id="KW-0808">Transferase</keyword>
<feature type="chain" id="PRO_5044336612" description="Aminotransferase class I/classII large domain-containing protein" evidence="6">
    <location>
        <begin position="21"/>
        <end position="475"/>
    </location>
</feature>
<dbReference type="Proteomes" id="UP001515480">
    <property type="component" value="Unassembled WGS sequence"/>
</dbReference>
<sequence length="475" mass="52059">MLLLLATPSLRWLSIRSTTATEGNPKPSRPRASTVASLTHASEDSTKFALSRVPSDRLEGTGRPTVWSEFGQLAAETGAVNLGQGFPDWKPPDFVVEQALQALNEGYHQYTRPAGHPQLVGVLAQRYSRHFERKVNSMTEVCVTVGASQALYLTLQALVNPGDEVLLLEPAFDLYYGQIRLAGGTAVPVPLKVDSESRRWTLDSTRLSSAITPATKLLVLNSPHNPTGKIFDAEEMNAIADIVRQHPNLLVIADEVYKYTVYSGEQHVHFAGLPGMFERTVTLSSAGKTFSITGWQVGWCVGPAHLIKPIQLLLPFVQFCAPTPMQQALSRVLSLADEPYLGHPSYYGWLTSMYRKKRKILADGLEKSGIIPMAGQGGFFLIADTSALSVPEAFLSESTPASGPVMTRDWAFCRWLAHEAGVIAIPASPFYSAENKHLGANYIRFAFCKGDDTLLEATDRIYRAVRGEADRGRGR</sequence>
<evidence type="ECO:0000256" key="4">
    <source>
        <dbReference type="ARBA" id="ARBA00022679"/>
    </source>
</evidence>
<name>A0AB34JGI8_PRYPA</name>
<dbReference type="InterPro" id="IPR051326">
    <property type="entry name" value="Kynurenine-oxoglutarate_AT"/>
</dbReference>
<protein>
    <recommendedName>
        <fullName evidence="7">Aminotransferase class I/classII large domain-containing protein</fullName>
    </recommendedName>
</protein>
<gene>
    <name evidence="8" type="ORF">AB1Y20_022311</name>
</gene>
<evidence type="ECO:0000313" key="8">
    <source>
        <dbReference type="EMBL" id="KAL1520745.1"/>
    </source>
</evidence>
<keyword evidence="5" id="KW-0663">Pyridoxal phosphate</keyword>
<evidence type="ECO:0000259" key="7">
    <source>
        <dbReference type="Pfam" id="PF00155"/>
    </source>
</evidence>
<keyword evidence="3" id="KW-0032">Aminotransferase</keyword>
<dbReference type="Gene3D" id="3.40.640.10">
    <property type="entry name" value="Type I PLP-dependent aspartate aminotransferase-like (Major domain)"/>
    <property type="match status" value="1"/>
</dbReference>
<dbReference type="InterPro" id="IPR004839">
    <property type="entry name" value="Aminotransferase_I/II_large"/>
</dbReference>
<dbReference type="EMBL" id="JBGBPQ010000008">
    <property type="protein sequence ID" value="KAL1520745.1"/>
    <property type="molecule type" value="Genomic_DNA"/>
</dbReference>
<keyword evidence="6" id="KW-0732">Signal</keyword>
<comment type="cofactor">
    <cofactor evidence="1">
        <name>pyridoxal 5'-phosphate</name>
        <dbReference type="ChEBI" id="CHEBI:597326"/>
    </cofactor>
</comment>
<accession>A0AB34JGI8</accession>